<proteinExistence type="predicted"/>
<reference evidence="1" key="4">
    <citation type="submission" date="2019-03" db="UniProtKB">
        <authorList>
            <consortium name="EnsemblPlants"/>
        </authorList>
    </citation>
    <scope>IDENTIFICATION</scope>
</reference>
<reference evidence="2" key="2">
    <citation type="journal article" date="2017" name="Nat. Plants">
        <title>The Aegilops tauschii genome reveals multiple impacts of transposons.</title>
        <authorList>
            <person name="Zhao G."/>
            <person name="Zou C."/>
            <person name="Li K."/>
            <person name="Wang K."/>
            <person name="Li T."/>
            <person name="Gao L."/>
            <person name="Zhang X."/>
            <person name="Wang H."/>
            <person name="Yang Z."/>
            <person name="Liu X."/>
            <person name="Jiang W."/>
            <person name="Mao L."/>
            <person name="Kong X."/>
            <person name="Jiao Y."/>
            <person name="Jia J."/>
        </authorList>
    </citation>
    <scope>NUCLEOTIDE SEQUENCE [LARGE SCALE GENOMIC DNA]</scope>
    <source>
        <strain evidence="2">cv. AL8/78</strain>
    </source>
</reference>
<dbReference type="EnsemblPlants" id="AET7Gv21135600.8">
    <property type="protein sequence ID" value="AET7Gv21135600.8"/>
    <property type="gene ID" value="AET7Gv21135600"/>
</dbReference>
<dbReference type="Gramene" id="AET7Gv21135600.8">
    <property type="protein sequence ID" value="AET7Gv21135600.8"/>
    <property type="gene ID" value="AET7Gv21135600"/>
</dbReference>
<dbReference type="GO" id="GO:0051225">
    <property type="term" value="P:spindle assembly"/>
    <property type="evidence" value="ECO:0007669"/>
    <property type="project" value="InterPro"/>
</dbReference>
<keyword evidence="2" id="KW-1185">Reference proteome</keyword>
<sequence>QEDQNTSDKSDDLVRVLRELTVVQRNIANLQVELQGRKV</sequence>
<name>A0A453SX86_AEGTS</name>
<reference evidence="1" key="3">
    <citation type="journal article" date="2017" name="Nature">
        <title>Genome sequence of the progenitor of the wheat D genome Aegilops tauschii.</title>
        <authorList>
            <person name="Luo M.C."/>
            <person name="Gu Y.Q."/>
            <person name="Puiu D."/>
            <person name="Wang H."/>
            <person name="Twardziok S.O."/>
            <person name="Deal K.R."/>
            <person name="Huo N."/>
            <person name="Zhu T."/>
            <person name="Wang L."/>
            <person name="Wang Y."/>
            <person name="McGuire P.E."/>
            <person name="Liu S."/>
            <person name="Long H."/>
            <person name="Ramasamy R.K."/>
            <person name="Rodriguez J.C."/>
            <person name="Van S.L."/>
            <person name="Yuan L."/>
            <person name="Wang Z."/>
            <person name="Xia Z."/>
            <person name="Xiao L."/>
            <person name="Anderson O.D."/>
            <person name="Ouyang S."/>
            <person name="Liang Y."/>
            <person name="Zimin A.V."/>
            <person name="Pertea G."/>
            <person name="Qi P."/>
            <person name="Bennetzen J.L."/>
            <person name="Dai X."/>
            <person name="Dawson M.W."/>
            <person name="Muller H.G."/>
            <person name="Kugler K."/>
            <person name="Rivarola-Duarte L."/>
            <person name="Spannagl M."/>
            <person name="Mayer K.F.X."/>
            <person name="Lu F.H."/>
            <person name="Bevan M.W."/>
            <person name="Leroy P."/>
            <person name="Li P."/>
            <person name="You F.M."/>
            <person name="Sun Q."/>
            <person name="Liu Z."/>
            <person name="Lyons E."/>
            <person name="Wicker T."/>
            <person name="Salzberg S.L."/>
            <person name="Devos K.M."/>
            <person name="Dvorak J."/>
        </authorList>
    </citation>
    <scope>NUCLEOTIDE SEQUENCE [LARGE SCALE GENOMIC DNA]</scope>
    <source>
        <strain evidence="1">cv. AL8/78</strain>
    </source>
</reference>
<accession>A0A453SX86</accession>
<protein>
    <submittedName>
        <fullName evidence="1">Uncharacterized protein</fullName>
    </submittedName>
</protein>
<organism evidence="1 2">
    <name type="scientific">Aegilops tauschii subsp. strangulata</name>
    <name type="common">Goatgrass</name>
    <dbReference type="NCBI Taxonomy" id="200361"/>
    <lineage>
        <taxon>Eukaryota</taxon>
        <taxon>Viridiplantae</taxon>
        <taxon>Streptophyta</taxon>
        <taxon>Embryophyta</taxon>
        <taxon>Tracheophyta</taxon>
        <taxon>Spermatophyta</taxon>
        <taxon>Magnoliopsida</taxon>
        <taxon>Liliopsida</taxon>
        <taxon>Poales</taxon>
        <taxon>Poaceae</taxon>
        <taxon>BOP clade</taxon>
        <taxon>Pooideae</taxon>
        <taxon>Triticodae</taxon>
        <taxon>Triticeae</taxon>
        <taxon>Triticinae</taxon>
        <taxon>Aegilops</taxon>
    </lineage>
</organism>
<dbReference type="InterPro" id="IPR028346">
    <property type="entry name" value="HAUS2"/>
</dbReference>
<dbReference type="AlphaFoldDB" id="A0A453SX86"/>
<reference evidence="1" key="5">
    <citation type="journal article" date="2021" name="G3 (Bethesda)">
        <title>Aegilops tauschii genome assembly Aet v5.0 features greater sequence contiguity and improved annotation.</title>
        <authorList>
            <person name="Wang L."/>
            <person name="Zhu T."/>
            <person name="Rodriguez J.C."/>
            <person name="Deal K.R."/>
            <person name="Dubcovsky J."/>
            <person name="McGuire P.E."/>
            <person name="Lux T."/>
            <person name="Spannagl M."/>
            <person name="Mayer K.F.X."/>
            <person name="Baldrich P."/>
            <person name="Meyers B.C."/>
            <person name="Huo N."/>
            <person name="Gu Y.Q."/>
            <person name="Zhou H."/>
            <person name="Devos K.M."/>
            <person name="Bennetzen J.L."/>
            <person name="Unver T."/>
            <person name="Budak H."/>
            <person name="Gulick P.J."/>
            <person name="Galiba G."/>
            <person name="Kalapos B."/>
            <person name="Nelson D.R."/>
            <person name="Li P."/>
            <person name="You F.M."/>
            <person name="Luo M.C."/>
            <person name="Dvorak J."/>
        </authorList>
    </citation>
    <scope>NUCLEOTIDE SEQUENCE [LARGE SCALE GENOMIC DNA]</scope>
    <source>
        <strain evidence="1">cv. AL8/78</strain>
    </source>
</reference>
<dbReference type="GO" id="GO:0031023">
    <property type="term" value="P:microtubule organizing center organization"/>
    <property type="evidence" value="ECO:0007669"/>
    <property type="project" value="InterPro"/>
</dbReference>
<evidence type="ECO:0000313" key="1">
    <source>
        <dbReference type="EnsemblPlants" id="AET7Gv21135600.8"/>
    </source>
</evidence>
<evidence type="ECO:0000313" key="2">
    <source>
        <dbReference type="Proteomes" id="UP000015105"/>
    </source>
</evidence>
<dbReference type="Pfam" id="PF15003">
    <property type="entry name" value="HAUS2"/>
    <property type="match status" value="1"/>
</dbReference>
<reference evidence="2" key="1">
    <citation type="journal article" date="2014" name="Science">
        <title>Ancient hybridizations among the ancestral genomes of bread wheat.</title>
        <authorList>
            <consortium name="International Wheat Genome Sequencing Consortium,"/>
            <person name="Marcussen T."/>
            <person name="Sandve S.R."/>
            <person name="Heier L."/>
            <person name="Spannagl M."/>
            <person name="Pfeifer M."/>
            <person name="Jakobsen K.S."/>
            <person name="Wulff B.B."/>
            <person name="Steuernagel B."/>
            <person name="Mayer K.F."/>
            <person name="Olsen O.A."/>
        </authorList>
    </citation>
    <scope>NUCLEOTIDE SEQUENCE [LARGE SCALE GENOMIC DNA]</scope>
    <source>
        <strain evidence="2">cv. AL8/78</strain>
    </source>
</reference>
<dbReference type="Proteomes" id="UP000015105">
    <property type="component" value="Chromosome 7D"/>
</dbReference>